<proteinExistence type="predicted"/>
<accession>A0A182U0E3</accession>
<sequence>MEKRNSQFLYLMVEFPQVYIHEKLYSVIHLEKNSNSVVTFIAKPKIVVVPDCEIHQVKVDQSIALG</sequence>
<organism evidence="1 2">
    <name type="scientific">Anopheles melas</name>
    <dbReference type="NCBI Taxonomy" id="34690"/>
    <lineage>
        <taxon>Eukaryota</taxon>
        <taxon>Metazoa</taxon>
        <taxon>Ecdysozoa</taxon>
        <taxon>Arthropoda</taxon>
        <taxon>Hexapoda</taxon>
        <taxon>Insecta</taxon>
        <taxon>Pterygota</taxon>
        <taxon>Neoptera</taxon>
        <taxon>Endopterygota</taxon>
        <taxon>Diptera</taxon>
        <taxon>Nematocera</taxon>
        <taxon>Culicoidea</taxon>
        <taxon>Culicidae</taxon>
        <taxon>Anophelinae</taxon>
        <taxon>Anopheles</taxon>
    </lineage>
</organism>
<dbReference type="EnsemblMetazoa" id="AMEC011630-RA">
    <property type="protein sequence ID" value="AMEC011630-PA"/>
    <property type="gene ID" value="AMEC011630"/>
</dbReference>
<dbReference type="Proteomes" id="UP000075902">
    <property type="component" value="Unassembled WGS sequence"/>
</dbReference>
<dbReference type="STRING" id="34690.A0A182U0E3"/>
<name>A0A182U0E3_9DIPT</name>
<reference evidence="1" key="2">
    <citation type="submission" date="2020-05" db="UniProtKB">
        <authorList>
            <consortium name="EnsemblMetazoa"/>
        </authorList>
    </citation>
    <scope>IDENTIFICATION</scope>
    <source>
        <strain evidence="1">CM1001059</strain>
    </source>
</reference>
<keyword evidence="2" id="KW-1185">Reference proteome</keyword>
<reference evidence="2" key="1">
    <citation type="submission" date="2014-01" db="EMBL/GenBank/DDBJ databases">
        <title>The Genome Sequence of Anopheles melas CM1001059_A (V2).</title>
        <authorList>
            <consortium name="The Broad Institute Genomics Platform"/>
            <person name="Neafsey D.E."/>
            <person name="Besansky N."/>
            <person name="Howell P."/>
            <person name="Walton C."/>
            <person name="Young S.K."/>
            <person name="Zeng Q."/>
            <person name="Gargeya S."/>
            <person name="Fitzgerald M."/>
            <person name="Haas B."/>
            <person name="Abouelleil A."/>
            <person name="Allen A.W."/>
            <person name="Alvarado L."/>
            <person name="Arachchi H.M."/>
            <person name="Berlin A.M."/>
            <person name="Chapman S.B."/>
            <person name="Gainer-Dewar J."/>
            <person name="Goldberg J."/>
            <person name="Griggs A."/>
            <person name="Gujja S."/>
            <person name="Hansen M."/>
            <person name="Howarth C."/>
            <person name="Imamovic A."/>
            <person name="Ireland A."/>
            <person name="Larimer J."/>
            <person name="McCowan C."/>
            <person name="Murphy C."/>
            <person name="Pearson M."/>
            <person name="Poon T.W."/>
            <person name="Priest M."/>
            <person name="Roberts A."/>
            <person name="Saif S."/>
            <person name="Shea T."/>
            <person name="Sisk P."/>
            <person name="Sykes S."/>
            <person name="Wortman J."/>
            <person name="Nusbaum C."/>
            <person name="Birren B."/>
        </authorList>
    </citation>
    <scope>NUCLEOTIDE SEQUENCE [LARGE SCALE GENOMIC DNA]</scope>
    <source>
        <strain evidence="2">CM1001059</strain>
    </source>
</reference>
<protein>
    <submittedName>
        <fullName evidence="1">Uncharacterized protein</fullName>
    </submittedName>
</protein>
<dbReference type="VEuPathDB" id="VectorBase:AMEC011630"/>
<evidence type="ECO:0000313" key="2">
    <source>
        <dbReference type="Proteomes" id="UP000075902"/>
    </source>
</evidence>
<evidence type="ECO:0000313" key="1">
    <source>
        <dbReference type="EnsemblMetazoa" id="AMEC011630-PA"/>
    </source>
</evidence>
<dbReference type="AlphaFoldDB" id="A0A182U0E3"/>